<dbReference type="NCBIfam" id="TIGR02163">
    <property type="entry name" value="napH"/>
    <property type="match status" value="1"/>
</dbReference>
<keyword evidence="8" id="KW-0812">Transmembrane</keyword>
<dbReference type="InterPro" id="IPR017896">
    <property type="entry name" value="4Fe4S_Fe-S-bd"/>
</dbReference>
<dbReference type="PANTHER" id="PTHR30176:SF3">
    <property type="entry name" value="FERREDOXIN-TYPE PROTEIN NAPH"/>
    <property type="match status" value="1"/>
</dbReference>
<keyword evidence="8" id="KW-0472">Membrane</keyword>
<evidence type="ECO:0000256" key="4">
    <source>
        <dbReference type="ARBA" id="ARBA00022737"/>
    </source>
</evidence>
<evidence type="ECO:0000256" key="1">
    <source>
        <dbReference type="ARBA" id="ARBA00022448"/>
    </source>
</evidence>
<keyword evidence="5" id="KW-0249">Electron transport</keyword>
<dbReference type="InterPro" id="IPR017900">
    <property type="entry name" value="4Fe4S_Fe_S_CS"/>
</dbReference>
<keyword evidence="7" id="KW-0411">Iron-sulfur</keyword>
<keyword evidence="2" id="KW-0004">4Fe-4S</keyword>
<dbReference type="Proteomes" id="UP001606303">
    <property type="component" value="Unassembled WGS sequence"/>
</dbReference>
<dbReference type="SUPFAM" id="SSF54862">
    <property type="entry name" value="4Fe-4S ferredoxins"/>
    <property type="match status" value="1"/>
</dbReference>
<keyword evidence="3" id="KW-0479">Metal-binding</keyword>
<dbReference type="InterPro" id="IPR011886">
    <property type="entry name" value="NapH_MauN"/>
</dbReference>
<feature type="domain" description="4Fe-4S ferredoxin-type" evidence="9">
    <location>
        <begin position="247"/>
        <end position="276"/>
    </location>
</feature>
<accession>A0ABW7GTM9</accession>
<feature type="transmembrane region" description="Helical" evidence="8">
    <location>
        <begin position="21"/>
        <end position="45"/>
    </location>
</feature>
<dbReference type="EMBL" id="JBIGIB010000001">
    <property type="protein sequence ID" value="MFG6465321.1"/>
    <property type="molecule type" value="Genomic_DNA"/>
</dbReference>
<feature type="transmembrane region" description="Helical" evidence="8">
    <location>
        <begin position="134"/>
        <end position="152"/>
    </location>
</feature>
<dbReference type="NCBIfam" id="NF007013">
    <property type="entry name" value="PRK09477.1"/>
    <property type="match status" value="1"/>
</dbReference>
<feature type="transmembrane region" description="Helical" evidence="8">
    <location>
        <begin position="65"/>
        <end position="91"/>
    </location>
</feature>
<keyword evidence="11" id="KW-1185">Reference proteome</keyword>
<dbReference type="Gene3D" id="3.30.70.20">
    <property type="match status" value="1"/>
</dbReference>
<evidence type="ECO:0000313" key="11">
    <source>
        <dbReference type="Proteomes" id="UP001606303"/>
    </source>
</evidence>
<evidence type="ECO:0000259" key="9">
    <source>
        <dbReference type="PROSITE" id="PS51379"/>
    </source>
</evidence>
<dbReference type="PROSITE" id="PS51379">
    <property type="entry name" value="4FE4S_FER_2"/>
    <property type="match status" value="2"/>
</dbReference>
<dbReference type="PANTHER" id="PTHR30176">
    <property type="entry name" value="FERREDOXIN-TYPE PROTEIN NAPH"/>
    <property type="match status" value="1"/>
</dbReference>
<organism evidence="10 11">
    <name type="scientific">Pelomonas baiyunensis</name>
    <dbReference type="NCBI Taxonomy" id="3299026"/>
    <lineage>
        <taxon>Bacteria</taxon>
        <taxon>Pseudomonadati</taxon>
        <taxon>Pseudomonadota</taxon>
        <taxon>Betaproteobacteria</taxon>
        <taxon>Burkholderiales</taxon>
        <taxon>Sphaerotilaceae</taxon>
        <taxon>Roseateles</taxon>
    </lineage>
</organism>
<reference evidence="10 11" key="1">
    <citation type="submission" date="2024-08" db="EMBL/GenBank/DDBJ databases">
        <authorList>
            <person name="Lu H."/>
        </authorList>
    </citation>
    <scope>NUCLEOTIDE SEQUENCE [LARGE SCALE GENOMIC DNA]</scope>
    <source>
        <strain evidence="10 11">BYS87W</strain>
    </source>
</reference>
<evidence type="ECO:0000313" key="10">
    <source>
        <dbReference type="EMBL" id="MFG6465321.1"/>
    </source>
</evidence>
<keyword evidence="1" id="KW-0813">Transport</keyword>
<evidence type="ECO:0000256" key="2">
    <source>
        <dbReference type="ARBA" id="ARBA00022485"/>
    </source>
</evidence>
<protein>
    <submittedName>
        <fullName evidence="10">Quinol dehydrogenase ferredoxin subunit NapH</fullName>
    </submittedName>
</protein>
<keyword evidence="8" id="KW-1133">Transmembrane helix</keyword>
<name>A0ABW7GTM9_9BURK</name>
<dbReference type="Pfam" id="PF12838">
    <property type="entry name" value="Fer4_7"/>
    <property type="match status" value="1"/>
</dbReference>
<evidence type="ECO:0000256" key="5">
    <source>
        <dbReference type="ARBA" id="ARBA00022982"/>
    </source>
</evidence>
<keyword evidence="6" id="KW-0408">Iron</keyword>
<evidence type="ECO:0000256" key="3">
    <source>
        <dbReference type="ARBA" id="ARBA00022723"/>
    </source>
</evidence>
<dbReference type="RefSeq" id="WP_394380626.1">
    <property type="nucleotide sequence ID" value="NZ_JBIGIB010000001.1"/>
</dbReference>
<sequence length="282" mass="29876">MSAAVPLATPRSLWRRERFLLLRRASQLGVLALFLLGPWAGVWVVKGNLASSLTLGVLPLTDPFVLAQTLLAGHAPGATALIGAAVVLLFYGLVAGRAYCAWVCPVNAVTDGAAWLRRRLRLTGGRAPSRQLRWWLLGAVLAASALTGHAVWEAVNPVTLTQRAVIFGGGLAWAALGAVFAFDLLAAPRGWCGHVCPMGAAYALIGSKPLLRVAATHSSRCNDCGDCYAVCPEPLVLVAPLKGKDGAGPVVTARECTSCGRCVDVCSTDVLRFTHRFDRQRD</sequence>
<evidence type="ECO:0000256" key="6">
    <source>
        <dbReference type="ARBA" id="ARBA00023004"/>
    </source>
</evidence>
<evidence type="ECO:0000256" key="8">
    <source>
        <dbReference type="SAM" id="Phobius"/>
    </source>
</evidence>
<gene>
    <name evidence="10" type="primary">napH</name>
    <name evidence="10" type="ORF">ACG01O_01730</name>
</gene>
<proteinExistence type="predicted"/>
<dbReference type="Pfam" id="PF12801">
    <property type="entry name" value="Fer4_5"/>
    <property type="match status" value="2"/>
</dbReference>
<keyword evidence="4" id="KW-0677">Repeat</keyword>
<dbReference type="PROSITE" id="PS00198">
    <property type="entry name" value="4FE4S_FER_1"/>
    <property type="match status" value="1"/>
</dbReference>
<evidence type="ECO:0000256" key="7">
    <source>
        <dbReference type="ARBA" id="ARBA00023014"/>
    </source>
</evidence>
<feature type="transmembrane region" description="Helical" evidence="8">
    <location>
        <begin position="164"/>
        <end position="185"/>
    </location>
</feature>
<feature type="domain" description="4Fe-4S ferredoxin-type" evidence="9">
    <location>
        <begin position="212"/>
        <end position="241"/>
    </location>
</feature>
<comment type="caution">
    <text evidence="10">The sequence shown here is derived from an EMBL/GenBank/DDBJ whole genome shotgun (WGS) entry which is preliminary data.</text>
</comment>
<dbReference type="InterPro" id="IPR051684">
    <property type="entry name" value="Electron_Trans/Redox"/>
</dbReference>